<dbReference type="GO" id="GO:0000463">
    <property type="term" value="P:maturation of LSU-rRNA from tricistronic rRNA transcript (SSU-rRNA, 5.8S rRNA, LSU-rRNA)"/>
    <property type="evidence" value="ECO:0007669"/>
    <property type="project" value="TreeGrafter"/>
</dbReference>
<dbReference type="PANTHER" id="PTHR13483:SF3">
    <property type="entry name" value="BOX C_D SNORNA PROTEIN 1"/>
    <property type="match status" value="1"/>
</dbReference>
<evidence type="ECO:0000313" key="4">
    <source>
        <dbReference type="Proteomes" id="UP000436088"/>
    </source>
</evidence>
<dbReference type="AlphaFoldDB" id="A0A6A2XM97"/>
<protein>
    <submittedName>
        <fullName evidence="3">HIT-type Zinc finger family protein, putative isoform 2</fullName>
    </submittedName>
</protein>
<dbReference type="GO" id="GO:0048254">
    <property type="term" value="P:snoRNA localization"/>
    <property type="evidence" value="ECO:0007669"/>
    <property type="project" value="TreeGrafter"/>
</dbReference>
<dbReference type="Pfam" id="PF25790">
    <property type="entry name" value="BCD1"/>
    <property type="match status" value="1"/>
</dbReference>
<reference evidence="3" key="1">
    <citation type="submission" date="2019-09" db="EMBL/GenBank/DDBJ databases">
        <title>Draft genome information of white flower Hibiscus syriacus.</title>
        <authorList>
            <person name="Kim Y.-M."/>
        </authorList>
    </citation>
    <scope>NUCLEOTIDE SEQUENCE [LARGE SCALE GENOMIC DNA]</scope>
    <source>
        <strain evidence="3">YM2019G1</strain>
    </source>
</reference>
<sequence>MVESVITGFEKAIVPFQLLRLPSSTASLKPNGNLSRFLLFFGLVKLWHLFSRLELVFELEILLQGLNLCFFSETCLDSSKHPFSSYPSNIDWNSVPALDRWTSKHQKNLSCQVISSWLMSTGDFKQISCCFKKVVLSELLWRKIPFALFLIRKVQKERKWRIQEKVIVKNAKRRRQNTSARVAASAHAVSLALKLTSNAPAAMEKGTSLPLFISLNLTIIFSSQLPYPLRTLRTVVASRRTKLLFLPSGMSRRETTQTLVVGYMKYKTTPLALIENINIGGPSPDVNTATPNSLPEIELTAGGIALLIGKHSERTHRENCRKHFSPGAWNHPLRRFCEEQLDCLKFFIRKYPKGKSPFREFDIKAPIRQQLADTVVLEYPVIHVFLPMEHYDFEIIRENLPDNEIQNGVTFREEEIKENGNSLDSRVFDLMRHVHQIPSHNKSEKALGNLVVFIN</sequence>
<dbReference type="EMBL" id="VEPZ02001358">
    <property type="protein sequence ID" value="KAE8677491.1"/>
    <property type="molecule type" value="Genomic_DNA"/>
</dbReference>
<organism evidence="3 4">
    <name type="scientific">Hibiscus syriacus</name>
    <name type="common">Rose of Sharon</name>
    <dbReference type="NCBI Taxonomy" id="106335"/>
    <lineage>
        <taxon>Eukaryota</taxon>
        <taxon>Viridiplantae</taxon>
        <taxon>Streptophyta</taxon>
        <taxon>Embryophyta</taxon>
        <taxon>Tracheophyta</taxon>
        <taxon>Spermatophyta</taxon>
        <taxon>Magnoliopsida</taxon>
        <taxon>eudicotyledons</taxon>
        <taxon>Gunneridae</taxon>
        <taxon>Pentapetalae</taxon>
        <taxon>rosids</taxon>
        <taxon>malvids</taxon>
        <taxon>Malvales</taxon>
        <taxon>Malvaceae</taxon>
        <taxon>Malvoideae</taxon>
        <taxon>Hibiscus</taxon>
    </lineage>
</organism>
<keyword evidence="1" id="KW-0597">Phosphoprotein</keyword>
<dbReference type="InterPro" id="IPR057721">
    <property type="entry name" value="BCD1_alpha/beta"/>
</dbReference>
<feature type="domain" description="BCD1 alpha/beta" evidence="2">
    <location>
        <begin position="319"/>
        <end position="395"/>
    </location>
</feature>
<accession>A0A6A2XM97</accession>
<evidence type="ECO:0000259" key="2">
    <source>
        <dbReference type="Pfam" id="PF25790"/>
    </source>
</evidence>
<dbReference type="InterPro" id="IPR051639">
    <property type="entry name" value="BCD1"/>
</dbReference>
<name>A0A6A2XM97_HIBSY</name>
<evidence type="ECO:0000313" key="3">
    <source>
        <dbReference type="EMBL" id="KAE8677491.1"/>
    </source>
</evidence>
<dbReference type="PANTHER" id="PTHR13483">
    <property type="entry name" value="BOX C_D SNORNA PROTEIN 1-RELATED"/>
    <property type="match status" value="1"/>
</dbReference>
<dbReference type="Proteomes" id="UP000436088">
    <property type="component" value="Unassembled WGS sequence"/>
</dbReference>
<dbReference type="GO" id="GO:0070761">
    <property type="term" value="C:pre-snoRNP complex"/>
    <property type="evidence" value="ECO:0007669"/>
    <property type="project" value="TreeGrafter"/>
</dbReference>
<keyword evidence="4" id="KW-1185">Reference proteome</keyword>
<gene>
    <name evidence="3" type="ORF">F3Y22_tig00111506pilonHSYRG00104</name>
</gene>
<dbReference type="GO" id="GO:0005634">
    <property type="term" value="C:nucleus"/>
    <property type="evidence" value="ECO:0007669"/>
    <property type="project" value="TreeGrafter"/>
</dbReference>
<evidence type="ECO:0000256" key="1">
    <source>
        <dbReference type="ARBA" id="ARBA00022553"/>
    </source>
</evidence>
<comment type="caution">
    <text evidence="3">The sequence shown here is derived from an EMBL/GenBank/DDBJ whole genome shotgun (WGS) entry which is preliminary data.</text>
</comment>
<dbReference type="GO" id="GO:0000492">
    <property type="term" value="P:box C/D snoRNP assembly"/>
    <property type="evidence" value="ECO:0007669"/>
    <property type="project" value="TreeGrafter"/>
</dbReference>
<proteinExistence type="predicted"/>